<dbReference type="EMBL" id="PVNH01000006">
    <property type="protein sequence ID" value="PRX47239.1"/>
    <property type="molecule type" value="Genomic_DNA"/>
</dbReference>
<dbReference type="AlphaFoldDB" id="A0A2T0LU24"/>
<dbReference type="RefSeq" id="WP_106179754.1">
    <property type="nucleotide sequence ID" value="NZ_PVNH01000006.1"/>
</dbReference>
<dbReference type="OrthoDB" id="4559844at2"/>
<keyword evidence="1" id="KW-1133">Transmembrane helix</keyword>
<protein>
    <submittedName>
        <fullName evidence="2">Uncharacterized protein</fullName>
    </submittedName>
</protein>
<comment type="caution">
    <text evidence="2">The sequence shown here is derived from an EMBL/GenBank/DDBJ whole genome shotgun (WGS) entry which is preliminary data.</text>
</comment>
<keyword evidence="1" id="KW-0812">Transmembrane</keyword>
<evidence type="ECO:0000313" key="3">
    <source>
        <dbReference type="Proteomes" id="UP000238362"/>
    </source>
</evidence>
<dbReference type="Proteomes" id="UP000238362">
    <property type="component" value="Unassembled WGS sequence"/>
</dbReference>
<evidence type="ECO:0000313" key="2">
    <source>
        <dbReference type="EMBL" id="PRX47239.1"/>
    </source>
</evidence>
<gene>
    <name evidence="2" type="ORF">B0I33_106340</name>
</gene>
<keyword evidence="1" id="KW-0472">Membrane</keyword>
<accession>A0A2T0LU24</accession>
<evidence type="ECO:0000256" key="1">
    <source>
        <dbReference type="SAM" id="Phobius"/>
    </source>
</evidence>
<keyword evidence="3" id="KW-1185">Reference proteome</keyword>
<proteinExistence type="predicted"/>
<name>A0A2T0LU24_9PSEU</name>
<feature type="transmembrane region" description="Helical" evidence="1">
    <location>
        <begin position="20"/>
        <end position="43"/>
    </location>
</feature>
<sequence>MFDGVSSWWDGIELWLAQQWFPVQFVLVMAVLVPLCLLLAWVIRRVVDLVAALVADRGGRPRSAAPGAGRADLQ</sequence>
<reference evidence="2 3" key="1">
    <citation type="submission" date="2018-03" db="EMBL/GenBank/DDBJ databases">
        <title>Genomic Encyclopedia of Type Strains, Phase III (KMG-III): the genomes of soil and plant-associated and newly described type strains.</title>
        <authorList>
            <person name="Whitman W."/>
        </authorList>
    </citation>
    <scope>NUCLEOTIDE SEQUENCE [LARGE SCALE GENOMIC DNA]</scope>
    <source>
        <strain evidence="2 3">CGMCC 4.7125</strain>
    </source>
</reference>
<organism evidence="2 3">
    <name type="scientific">Prauserella shujinwangii</name>
    <dbReference type="NCBI Taxonomy" id="1453103"/>
    <lineage>
        <taxon>Bacteria</taxon>
        <taxon>Bacillati</taxon>
        <taxon>Actinomycetota</taxon>
        <taxon>Actinomycetes</taxon>
        <taxon>Pseudonocardiales</taxon>
        <taxon>Pseudonocardiaceae</taxon>
        <taxon>Prauserella</taxon>
    </lineage>
</organism>